<feature type="region of interest" description="Disordered" evidence="1">
    <location>
        <begin position="65"/>
        <end position="110"/>
    </location>
</feature>
<protein>
    <submittedName>
        <fullName evidence="2">Uncharacterized protein</fullName>
    </submittedName>
</protein>
<evidence type="ECO:0000256" key="1">
    <source>
        <dbReference type="SAM" id="MobiDB-lite"/>
    </source>
</evidence>
<dbReference type="EMBL" id="KN819339">
    <property type="protein sequence ID" value="KIJ14934.1"/>
    <property type="molecule type" value="Genomic_DNA"/>
</dbReference>
<dbReference type="Proteomes" id="UP000053647">
    <property type="component" value="Unassembled WGS sequence"/>
</dbReference>
<proteinExistence type="predicted"/>
<dbReference type="OrthoDB" id="2688866at2759"/>
<gene>
    <name evidence="2" type="ORF">PAXINDRAFT_12204</name>
</gene>
<sequence>MPILSAVTDIITLLLNTPIVPPPDNVNARVVALTELPSRHRGQWDGPTIERTLSERSEAADVFALGSSSIGSTRTSTQTRGSGNSATLDELPGGGLPEAAISRRPPTDSI</sequence>
<evidence type="ECO:0000313" key="3">
    <source>
        <dbReference type="Proteomes" id="UP000053647"/>
    </source>
</evidence>
<keyword evidence="3" id="KW-1185">Reference proteome</keyword>
<accession>A0A0C9SYC3</accession>
<dbReference type="HOGENOM" id="CLU_1886038_0_0_1"/>
<reference evidence="3" key="2">
    <citation type="submission" date="2015-01" db="EMBL/GenBank/DDBJ databases">
        <title>Evolutionary Origins and Diversification of the Mycorrhizal Mutualists.</title>
        <authorList>
            <consortium name="DOE Joint Genome Institute"/>
            <consortium name="Mycorrhizal Genomics Consortium"/>
            <person name="Kohler A."/>
            <person name="Kuo A."/>
            <person name="Nagy L.G."/>
            <person name="Floudas D."/>
            <person name="Copeland A."/>
            <person name="Barry K.W."/>
            <person name="Cichocki N."/>
            <person name="Veneault-Fourrey C."/>
            <person name="LaButti K."/>
            <person name="Lindquist E.A."/>
            <person name="Lipzen A."/>
            <person name="Lundell T."/>
            <person name="Morin E."/>
            <person name="Murat C."/>
            <person name="Riley R."/>
            <person name="Ohm R."/>
            <person name="Sun H."/>
            <person name="Tunlid A."/>
            <person name="Henrissat B."/>
            <person name="Grigoriev I.V."/>
            <person name="Hibbett D.S."/>
            <person name="Martin F."/>
        </authorList>
    </citation>
    <scope>NUCLEOTIDE SEQUENCE [LARGE SCALE GENOMIC DNA]</scope>
    <source>
        <strain evidence="3">ATCC 200175</strain>
    </source>
</reference>
<organism evidence="2 3">
    <name type="scientific">Paxillus involutus ATCC 200175</name>
    <dbReference type="NCBI Taxonomy" id="664439"/>
    <lineage>
        <taxon>Eukaryota</taxon>
        <taxon>Fungi</taxon>
        <taxon>Dikarya</taxon>
        <taxon>Basidiomycota</taxon>
        <taxon>Agaricomycotina</taxon>
        <taxon>Agaricomycetes</taxon>
        <taxon>Agaricomycetidae</taxon>
        <taxon>Boletales</taxon>
        <taxon>Paxilineae</taxon>
        <taxon>Paxillaceae</taxon>
        <taxon>Paxillus</taxon>
    </lineage>
</organism>
<evidence type="ECO:0000313" key="2">
    <source>
        <dbReference type="EMBL" id="KIJ14934.1"/>
    </source>
</evidence>
<feature type="compositionally biased region" description="Low complexity" evidence="1">
    <location>
        <begin position="66"/>
        <end position="85"/>
    </location>
</feature>
<reference evidence="2 3" key="1">
    <citation type="submission" date="2014-06" db="EMBL/GenBank/DDBJ databases">
        <authorList>
            <consortium name="DOE Joint Genome Institute"/>
            <person name="Kuo A."/>
            <person name="Kohler A."/>
            <person name="Nagy L.G."/>
            <person name="Floudas D."/>
            <person name="Copeland A."/>
            <person name="Barry K.W."/>
            <person name="Cichocki N."/>
            <person name="Veneault-Fourrey C."/>
            <person name="LaButti K."/>
            <person name="Lindquist E.A."/>
            <person name="Lipzen A."/>
            <person name="Lundell T."/>
            <person name="Morin E."/>
            <person name="Murat C."/>
            <person name="Sun H."/>
            <person name="Tunlid A."/>
            <person name="Henrissat B."/>
            <person name="Grigoriev I.V."/>
            <person name="Hibbett D.S."/>
            <person name="Martin F."/>
            <person name="Nordberg H.P."/>
            <person name="Cantor M.N."/>
            <person name="Hua S.X."/>
        </authorList>
    </citation>
    <scope>NUCLEOTIDE SEQUENCE [LARGE SCALE GENOMIC DNA]</scope>
    <source>
        <strain evidence="2 3">ATCC 200175</strain>
    </source>
</reference>
<dbReference type="AlphaFoldDB" id="A0A0C9SYC3"/>
<name>A0A0C9SYC3_PAXIN</name>